<evidence type="ECO:0000256" key="1">
    <source>
        <dbReference type="SAM" id="MobiDB-lite"/>
    </source>
</evidence>
<evidence type="ECO:0000313" key="3">
    <source>
        <dbReference type="Proteomes" id="UP000007305"/>
    </source>
</evidence>
<sequence>TRLAVVRTNQPIQRKRHTPADLEGDPNTRAGIHRRTRRTEPSLTRADAGVGGPPEPHLLDDEAGANEGARRHREDQALGVVRRHGPAAPGRRGSRRRHLLPPRAPGSGVTTRPLIQAATTPPPPPAPPPPASACGV</sequence>
<accession>A0A804MUL6</accession>
<proteinExistence type="predicted"/>
<reference evidence="2" key="3">
    <citation type="submission" date="2021-05" db="UniProtKB">
        <authorList>
            <consortium name="EnsemblPlants"/>
        </authorList>
    </citation>
    <scope>IDENTIFICATION</scope>
    <source>
        <strain evidence="2">cv. B73</strain>
    </source>
</reference>
<evidence type="ECO:0000313" key="2">
    <source>
        <dbReference type="EnsemblPlants" id="Zm00001eb112620_P001"/>
    </source>
</evidence>
<name>A0A804MUL6_MAIZE</name>
<dbReference type="Gramene" id="Zm00001eb112620_T001">
    <property type="protein sequence ID" value="Zm00001eb112620_P001"/>
    <property type="gene ID" value="Zm00001eb112620"/>
</dbReference>
<organism evidence="2 3">
    <name type="scientific">Zea mays</name>
    <name type="common">Maize</name>
    <dbReference type="NCBI Taxonomy" id="4577"/>
    <lineage>
        <taxon>Eukaryota</taxon>
        <taxon>Viridiplantae</taxon>
        <taxon>Streptophyta</taxon>
        <taxon>Embryophyta</taxon>
        <taxon>Tracheophyta</taxon>
        <taxon>Spermatophyta</taxon>
        <taxon>Magnoliopsida</taxon>
        <taxon>Liliopsida</taxon>
        <taxon>Poales</taxon>
        <taxon>Poaceae</taxon>
        <taxon>PACMAD clade</taxon>
        <taxon>Panicoideae</taxon>
        <taxon>Andropogonodae</taxon>
        <taxon>Andropogoneae</taxon>
        <taxon>Tripsacinae</taxon>
        <taxon>Zea</taxon>
    </lineage>
</organism>
<dbReference type="EnsemblPlants" id="Zm00001eb112620_T001">
    <property type="protein sequence ID" value="Zm00001eb112620_P001"/>
    <property type="gene ID" value="Zm00001eb112620"/>
</dbReference>
<dbReference type="AlphaFoldDB" id="A0A804MUL6"/>
<dbReference type="Proteomes" id="UP000007305">
    <property type="component" value="Chromosome 2"/>
</dbReference>
<reference evidence="3" key="1">
    <citation type="submission" date="2015-12" db="EMBL/GenBank/DDBJ databases">
        <title>Update maize B73 reference genome by single molecule sequencing technologies.</title>
        <authorList>
            <consortium name="Maize Genome Sequencing Project"/>
            <person name="Ware D."/>
        </authorList>
    </citation>
    <scope>NUCLEOTIDE SEQUENCE [LARGE SCALE GENOMIC DNA]</scope>
    <source>
        <strain evidence="3">cv. B73</strain>
    </source>
</reference>
<feature type="region of interest" description="Disordered" evidence="1">
    <location>
        <begin position="1"/>
        <end position="136"/>
    </location>
</feature>
<protein>
    <submittedName>
        <fullName evidence="2">Uncharacterized protein</fullName>
    </submittedName>
</protein>
<keyword evidence="3" id="KW-1185">Reference proteome</keyword>
<reference evidence="2" key="2">
    <citation type="submission" date="2019-07" db="EMBL/GenBank/DDBJ databases">
        <authorList>
            <person name="Seetharam A."/>
            <person name="Woodhouse M."/>
            <person name="Cannon E."/>
        </authorList>
    </citation>
    <scope>NUCLEOTIDE SEQUENCE [LARGE SCALE GENOMIC DNA]</scope>
    <source>
        <strain evidence="2">cv. B73</strain>
    </source>
</reference>
<feature type="compositionally biased region" description="Pro residues" evidence="1">
    <location>
        <begin position="120"/>
        <end position="136"/>
    </location>
</feature>
<dbReference type="InParanoid" id="A0A804MUL6"/>